<dbReference type="GO" id="GO:0005737">
    <property type="term" value="C:cytoplasm"/>
    <property type="evidence" value="ECO:0007669"/>
    <property type="project" value="TreeGrafter"/>
</dbReference>
<evidence type="ECO:0000313" key="3">
    <source>
        <dbReference type="Proteomes" id="UP000245884"/>
    </source>
</evidence>
<keyword evidence="3" id="KW-1185">Reference proteome</keyword>
<dbReference type="CDD" id="cd21134">
    <property type="entry name" value="YTH"/>
    <property type="match status" value="1"/>
</dbReference>
<dbReference type="RefSeq" id="XP_025359227.1">
    <property type="nucleotide sequence ID" value="XM_025504035.1"/>
</dbReference>
<dbReference type="GO" id="GO:0061157">
    <property type="term" value="P:mRNA destabilization"/>
    <property type="evidence" value="ECO:0007669"/>
    <property type="project" value="TreeGrafter"/>
</dbReference>
<evidence type="ECO:0000313" key="2">
    <source>
        <dbReference type="EMBL" id="PWN24615.1"/>
    </source>
</evidence>
<dbReference type="PANTHER" id="PTHR12357:SF89">
    <property type="entry name" value="YTH DOMAIN-CONTAINING FAMILY PROTEIN"/>
    <property type="match status" value="1"/>
</dbReference>
<evidence type="ECO:0000259" key="1">
    <source>
        <dbReference type="PROSITE" id="PS50882"/>
    </source>
</evidence>
<name>A0A316UN79_9BASI</name>
<feature type="domain" description="YTH" evidence="1">
    <location>
        <begin position="1"/>
        <end position="143"/>
    </location>
</feature>
<dbReference type="OrthoDB" id="306690at2759"/>
<dbReference type="GO" id="GO:1990247">
    <property type="term" value="F:N6-methyladenosine-containing RNA reader activity"/>
    <property type="evidence" value="ECO:0007669"/>
    <property type="project" value="TreeGrafter"/>
</dbReference>
<dbReference type="PROSITE" id="PS50882">
    <property type="entry name" value="YTH"/>
    <property type="match status" value="1"/>
</dbReference>
<dbReference type="InterPro" id="IPR007275">
    <property type="entry name" value="YTH_domain"/>
</dbReference>
<dbReference type="Proteomes" id="UP000245884">
    <property type="component" value="Unassembled WGS sequence"/>
</dbReference>
<gene>
    <name evidence="2" type="ORF">BDZ90DRAFT_209147</name>
</gene>
<feature type="non-terminal residue" evidence="2">
    <location>
        <position position="1"/>
    </location>
</feature>
<dbReference type="STRING" id="1569628.A0A316UN79"/>
<feature type="non-terminal residue" evidence="2">
    <location>
        <position position="153"/>
    </location>
</feature>
<dbReference type="InterPro" id="IPR045168">
    <property type="entry name" value="YTH_prot"/>
</dbReference>
<sequence length="153" mass="17579">RFLVIKSFTEEDVHRSIRHGIWASTDKGNQRLNRVYSDCQRDADQRGEPATVYLFFSINGSGHFCGLARMTSAVDFDAHSDVWAQEGKWKGTFKVEHIFVKDVPNRELRHIKLPNSPERKNVTQSRDTQELDREGGVELLRIVHGFPARTSLL</sequence>
<dbReference type="Gene3D" id="3.10.590.10">
    <property type="entry name" value="ph1033 like domains"/>
    <property type="match status" value="1"/>
</dbReference>
<reference evidence="2 3" key="1">
    <citation type="journal article" date="2018" name="Mol. Biol. Evol.">
        <title>Broad Genomic Sampling Reveals a Smut Pathogenic Ancestry of the Fungal Clade Ustilaginomycotina.</title>
        <authorList>
            <person name="Kijpornyongpan T."/>
            <person name="Mondo S.J."/>
            <person name="Barry K."/>
            <person name="Sandor L."/>
            <person name="Lee J."/>
            <person name="Lipzen A."/>
            <person name="Pangilinan J."/>
            <person name="LaButti K."/>
            <person name="Hainaut M."/>
            <person name="Henrissat B."/>
            <person name="Grigoriev I.V."/>
            <person name="Spatafora J.W."/>
            <person name="Aime M.C."/>
        </authorList>
    </citation>
    <scope>NUCLEOTIDE SEQUENCE [LARGE SCALE GENOMIC DNA]</scope>
    <source>
        <strain evidence="2 3">MCA 5214</strain>
    </source>
</reference>
<accession>A0A316UN79</accession>
<dbReference type="GeneID" id="37025858"/>
<organism evidence="2 3">
    <name type="scientific">Jaminaea rosea</name>
    <dbReference type="NCBI Taxonomy" id="1569628"/>
    <lineage>
        <taxon>Eukaryota</taxon>
        <taxon>Fungi</taxon>
        <taxon>Dikarya</taxon>
        <taxon>Basidiomycota</taxon>
        <taxon>Ustilaginomycotina</taxon>
        <taxon>Exobasidiomycetes</taxon>
        <taxon>Microstromatales</taxon>
        <taxon>Microstromatales incertae sedis</taxon>
        <taxon>Jaminaea</taxon>
    </lineage>
</organism>
<dbReference type="EMBL" id="KZ819680">
    <property type="protein sequence ID" value="PWN24615.1"/>
    <property type="molecule type" value="Genomic_DNA"/>
</dbReference>
<dbReference type="GO" id="GO:0003729">
    <property type="term" value="F:mRNA binding"/>
    <property type="evidence" value="ECO:0007669"/>
    <property type="project" value="TreeGrafter"/>
</dbReference>
<protein>
    <submittedName>
        <fullName evidence="2">YTH-domain-containing protein</fullName>
    </submittedName>
</protein>
<dbReference type="AlphaFoldDB" id="A0A316UN79"/>
<proteinExistence type="predicted"/>
<dbReference type="Pfam" id="PF04146">
    <property type="entry name" value="YTH"/>
    <property type="match status" value="1"/>
</dbReference>
<dbReference type="PANTHER" id="PTHR12357">
    <property type="entry name" value="YTH YT521-B HOMOLOGY DOMAIN-CONTAINING"/>
    <property type="match status" value="1"/>
</dbReference>